<protein>
    <submittedName>
        <fullName evidence="1">Uncharacterized protein</fullName>
    </submittedName>
</protein>
<reference evidence="1 2" key="1">
    <citation type="submission" date="2020-08" db="EMBL/GenBank/DDBJ databases">
        <title>Genomic Encyclopedia of Type Strains, Phase IV (KMG-IV): sequencing the most valuable type-strain genomes for metagenomic binning, comparative biology and taxonomic classification.</title>
        <authorList>
            <person name="Goeker M."/>
        </authorList>
    </citation>
    <scope>NUCLEOTIDE SEQUENCE [LARGE SCALE GENOMIC DNA]</scope>
    <source>
        <strain evidence="1 2">DSM 102235</strain>
    </source>
</reference>
<organism evidence="1 2">
    <name type="scientific">Sagittula marina</name>
    <dbReference type="NCBI Taxonomy" id="943940"/>
    <lineage>
        <taxon>Bacteria</taxon>
        <taxon>Pseudomonadati</taxon>
        <taxon>Pseudomonadota</taxon>
        <taxon>Alphaproteobacteria</taxon>
        <taxon>Rhodobacterales</taxon>
        <taxon>Roseobacteraceae</taxon>
        <taxon>Sagittula</taxon>
    </lineage>
</organism>
<proteinExistence type="predicted"/>
<evidence type="ECO:0000313" key="2">
    <source>
        <dbReference type="Proteomes" id="UP000541426"/>
    </source>
</evidence>
<dbReference type="RefSeq" id="WP_183966331.1">
    <property type="nucleotide sequence ID" value="NZ_BAABBZ010000007.1"/>
</dbReference>
<keyword evidence="2" id="KW-1185">Reference proteome</keyword>
<accession>A0A7W6DU79</accession>
<dbReference type="EMBL" id="JACIEJ010000005">
    <property type="protein sequence ID" value="MBB3986173.1"/>
    <property type="molecule type" value="Genomic_DNA"/>
</dbReference>
<dbReference type="Proteomes" id="UP000541426">
    <property type="component" value="Unassembled WGS sequence"/>
</dbReference>
<name>A0A7W6DU79_9RHOB</name>
<gene>
    <name evidence="1" type="ORF">GGQ68_002511</name>
</gene>
<comment type="caution">
    <text evidence="1">The sequence shown here is derived from an EMBL/GenBank/DDBJ whole genome shotgun (WGS) entry which is preliminary data.</text>
</comment>
<dbReference type="AlphaFoldDB" id="A0A7W6DU79"/>
<sequence length="97" mass="10733">MRLIFAMLLLATPLKADPELELLEACAGWSHANFMLRVADRYLENLEADISGLKSEFSGPETRELANRIIDSIADQKENLGIDGFATDYSEGICANK</sequence>
<evidence type="ECO:0000313" key="1">
    <source>
        <dbReference type="EMBL" id="MBB3986173.1"/>
    </source>
</evidence>